<dbReference type="PANTHER" id="PTHR11043:SF0">
    <property type="entry name" value="COATOMER SUBUNIT ZETA"/>
    <property type="match status" value="1"/>
</dbReference>
<gene>
    <name evidence="14" type="ORF">M0811_00108</name>
</gene>
<keyword evidence="9 12" id="KW-0472">Membrane</keyword>
<dbReference type="InterPro" id="IPR022775">
    <property type="entry name" value="AP_mu_sigma_su"/>
</dbReference>
<name>A0A9Q0LNG2_ANAIG</name>
<evidence type="ECO:0000256" key="9">
    <source>
        <dbReference type="ARBA" id="ARBA00023136"/>
    </source>
</evidence>
<evidence type="ECO:0000256" key="12">
    <source>
        <dbReference type="RuleBase" id="RU366053"/>
    </source>
</evidence>
<dbReference type="GO" id="GO:0006890">
    <property type="term" value="P:retrograde vesicle-mediated transport, Golgi to endoplasmic reticulum"/>
    <property type="evidence" value="ECO:0007669"/>
    <property type="project" value="UniProtKB-UniRule"/>
</dbReference>
<dbReference type="OrthoDB" id="10249988at2759"/>
<dbReference type="Pfam" id="PF01217">
    <property type="entry name" value="Clat_adaptor_s"/>
    <property type="match status" value="1"/>
</dbReference>
<dbReference type="Proteomes" id="UP001149090">
    <property type="component" value="Unassembled WGS sequence"/>
</dbReference>
<keyword evidence="6 12" id="KW-0931">ER-Golgi transport</keyword>
<comment type="caution">
    <text evidence="14">The sequence shown here is derived from an EMBL/GenBank/DDBJ whole genome shotgun (WGS) entry which is preliminary data.</text>
</comment>
<dbReference type="InterPro" id="IPR011012">
    <property type="entry name" value="Longin-like_dom_sf"/>
</dbReference>
<evidence type="ECO:0000256" key="6">
    <source>
        <dbReference type="ARBA" id="ARBA00022892"/>
    </source>
</evidence>
<evidence type="ECO:0000259" key="13">
    <source>
        <dbReference type="Pfam" id="PF01217"/>
    </source>
</evidence>
<dbReference type="InterPro" id="IPR039652">
    <property type="entry name" value="Coatomer_zeta"/>
</dbReference>
<accession>A0A9Q0LNG2</accession>
<evidence type="ECO:0000256" key="8">
    <source>
        <dbReference type="ARBA" id="ARBA00023034"/>
    </source>
</evidence>
<evidence type="ECO:0000313" key="15">
    <source>
        <dbReference type="Proteomes" id="UP001149090"/>
    </source>
</evidence>
<evidence type="ECO:0000256" key="1">
    <source>
        <dbReference type="ARBA" id="ARBA00004255"/>
    </source>
</evidence>
<comment type="subunit">
    <text evidence="3 12">Oligomeric complex that consists of at least the alpha, beta, beta', gamma, delta, epsilon and zeta subunits.</text>
</comment>
<dbReference type="GO" id="GO:0006891">
    <property type="term" value="P:intra-Golgi vesicle-mediated transport"/>
    <property type="evidence" value="ECO:0007669"/>
    <property type="project" value="TreeGrafter"/>
</dbReference>
<dbReference type="GO" id="GO:0000139">
    <property type="term" value="C:Golgi membrane"/>
    <property type="evidence" value="ECO:0007669"/>
    <property type="project" value="UniProtKB-SubCell"/>
</dbReference>
<protein>
    <recommendedName>
        <fullName evidence="12">Coatomer subunit zeta</fullName>
    </recommendedName>
</protein>
<dbReference type="AlphaFoldDB" id="A0A9Q0LNG2"/>
<comment type="subcellular location">
    <subcellularLocation>
        <location evidence="12">Cytoplasm</location>
    </subcellularLocation>
    <subcellularLocation>
        <location evidence="1 12">Golgi apparatus membrane</location>
        <topology evidence="1 12">Peripheral membrane protein</topology>
        <orientation evidence="1 12">Cytoplasmic side</orientation>
    </subcellularLocation>
    <subcellularLocation>
        <location evidence="12">Cytoplasmic vesicle</location>
        <location evidence="12">COPI-coated vesicle membrane</location>
        <topology evidence="12">Peripheral membrane protein</topology>
        <orientation evidence="12">Cytoplasmic side</orientation>
    </subcellularLocation>
</comment>
<keyword evidence="4 12" id="KW-0813">Transport</keyword>
<evidence type="ECO:0000256" key="7">
    <source>
        <dbReference type="ARBA" id="ARBA00022927"/>
    </source>
</evidence>
<sequence>MTTNMFSIWSLMILDKEGKRIYVKYYNDYIQEYEQQRVFELELHKNTQSDELNDLIILEDTITVFQKYPQFIIYATTSKNENELALQKVLDTINRTFEKIFRDEMDLEIILVNLDVVILVFDEIVDRGLVFEIDESLIAERTLIKEESSQSLTDMIFGAFFRK</sequence>
<keyword evidence="5 12" id="KW-0963">Cytoplasm</keyword>
<dbReference type="GO" id="GO:0006886">
    <property type="term" value="P:intracellular protein transport"/>
    <property type="evidence" value="ECO:0007669"/>
    <property type="project" value="TreeGrafter"/>
</dbReference>
<evidence type="ECO:0000256" key="4">
    <source>
        <dbReference type="ARBA" id="ARBA00022448"/>
    </source>
</evidence>
<feature type="domain" description="AP complex mu/sigma subunit" evidence="13">
    <location>
        <begin position="10"/>
        <end position="144"/>
    </location>
</feature>
<keyword evidence="10 12" id="KW-0968">Cytoplasmic vesicle</keyword>
<dbReference type="EMBL" id="JAPDFW010000059">
    <property type="protein sequence ID" value="KAJ5076791.1"/>
    <property type="molecule type" value="Genomic_DNA"/>
</dbReference>
<dbReference type="GO" id="GO:0030126">
    <property type="term" value="C:COPI vesicle coat"/>
    <property type="evidence" value="ECO:0007669"/>
    <property type="project" value="UniProtKB-UniRule"/>
</dbReference>
<reference evidence="14" key="1">
    <citation type="submission" date="2022-10" db="EMBL/GenBank/DDBJ databases">
        <title>Novel sulphate-reducing endosymbionts in the free-living metamonad Anaeramoeba.</title>
        <authorList>
            <person name="Jerlstrom-Hultqvist J."/>
            <person name="Cepicka I."/>
            <person name="Gallot-Lavallee L."/>
            <person name="Salas-Leiva D."/>
            <person name="Curtis B.A."/>
            <person name="Zahonova K."/>
            <person name="Pipaliya S."/>
            <person name="Dacks J."/>
            <person name="Roger A.J."/>
        </authorList>
    </citation>
    <scope>NUCLEOTIDE SEQUENCE</scope>
    <source>
        <strain evidence="14">BMAN</strain>
    </source>
</reference>
<dbReference type="PANTHER" id="PTHR11043">
    <property type="entry name" value="ZETA-COAT PROTEIN"/>
    <property type="match status" value="1"/>
</dbReference>
<dbReference type="OMA" id="NRIMARY"/>
<keyword evidence="15" id="KW-1185">Reference proteome</keyword>
<organism evidence="14 15">
    <name type="scientific">Anaeramoeba ignava</name>
    <name type="common">Anaerobic marine amoeba</name>
    <dbReference type="NCBI Taxonomy" id="1746090"/>
    <lineage>
        <taxon>Eukaryota</taxon>
        <taxon>Metamonada</taxon>
        <taxon>Anaeramoebidae</taxon>
        <taxon>Anaeramoeba</taxon>
    </lineage>
</organism>
<evidence type="ECO:0000256" key="5">
    <source>
        <dbReference type="ARBA" id="ARBA00022490"/>
    </source>
</evidence>
<evidence type="ECO:0000256" key="10">
    <source>
        <dbReference type="ARBA" id="ARBA00023329"/>
    </source>
</evidence>
<comment type="similarity">
    <text evidence="2 12">Belongs to the adaptor complexes small subunit family.</text>
</comment>
<evidence type="ECO:0000256" key="11">
    <source>
        <dbReference type="ARBA" id="ARBA00045555"/>
    </source>
</evidence>
<keyword evidence="8 12" id="KW-0333">Golgi apparatus</keyword>
<evidence type="ECO:0000256" key="3">
    <source>
        <dbReference type="ARBA" id="ARBA00011775"/>
    </source>
</evidence>
<keyword evidence="14" id="KW-0946">Virion</keyword>
<keyword evidence="7 12" id="KW-0653">Protein transport</keyword>
<evidence type="ECO:0000256" key="2">
    <source>
        <dbReference type="ARBA" id="ARBA00006972"/>
    </source>
</evidence>
<keyword evidence="14" id="KW-0167">Capsid protein</keyword>
<proteinExistence type="inferred from homology"/>
<dbReference type="SUPFAM" id="SSF64356">
    <property type="entry name" value="SNARE-like"/>
    <property type="match status" value="1"/>
</dbReference>
<comment type="function">
    <text evidence="11">The coatomer is a cytosolic protein complex that binds to dilysine motifs and reversibly associates with Golgi non-clathrin-coated vesicles, which further mediate biosynthetic protein transport from the ER, via the Golgi up to the trans Golgi network. Coatomer complex is required for budding from Golgi membranes, and is essential for the retrograde Golgi-to-ER transport of dilysine-tagged proteins. The zeta subunit may be involved in regulating the coat assembly and, hence, the rate of biosynthetic protein transport due to its association-dissociation properties with the coatomer complex.</text>
</comment>
<dbReference type="Gene3D" id="3.30.450.60">
    <property type="match status" value="1"/>
</dbReference>
<evidence type="ECO:0000313" key="14">
    <source>
        <dbReference type="EMBL" id="KAJ5076791.1"/>
    </source>
</evidence>